<gene>
    <name evidence="2" type="ORF">B296_00053248</name>
</gene>
<accession>A0A426Y530</accession>
<evidence type="ECO:0000313" key="3">
    <source>
        <dbReference type="Proteomes" id="UP000287651"/>
    </source>
</evidence>
<organism evidence="2 3">
    <name type="scientific">Ensete ventricosum</name>
    <name type="common">Abyssinian banana</name>
    <name type="synonym">Musa ensete</name>
    <dbReference type="NCBI Taxonomy" id="4639"/>
    <lineage>
        <taxon>Eukaryota</taxon>
        <taxon>Viridiplantae</taxon>
        <taxon>Streptophyta</taxon>
        <taxon>Embryophyta</taxon>
        <taxon>Tracheophyta</taxon>
        <taxon>Spermatophyta</taxon>
        <taxon>Magnoliopsida</taxon>
        <taxon>Liliopsida</taxon>
        <taxon>Zingiberales</taxon>
        <taxon>Musaceae</taxon>
        <taxon>Ensete</taxon>
    </lineage>
</organism>
<sequence length="86" mass="9762">MVEVSVRFSLIRMIVFSSQLVVSCKASRGSPDPTPPMLSLADCVMVLGDFVEVCLVAYDQSLGRLKRRSHFIALWYRTSWEYSTID</sequence>
<proteinExistence type="predicted"/>
<keyword evidence="1" id="KW-0732">Signal</keyword>
<name>A0A426Y530_ENSVE</name>
<protein>
    <recommendedName>
        <fullName evidence="4">Secreted protein</fullName>
    </recommendedName>
</protein>
<feature type="chain" id="PRO_5019147681" description="Secreted protein" evidence="1">
    <location>
        <begin position="27"/>
        <end position="86"/>
    </location>
</feature>
<dbReference type="Proteomes" id="UP000287651">
    <property type="component" value="Unassembled WGS sequence"/>
</dbReference>
<evidence type="ECO:0000256" key="1">
    <source>
        <dbReference type="SAM" id="SignalP"/>
    </source>
</evidence>
<feature type="signal peptide" evidence="1">
    <location>
        <begin position="1"/>
        <end position="26"/>
    </location>
</feature>
<dbReference type="EMBL" id="AMZH03014942">
    <property type="protein sequence ID" value="RRT46804.1"/>
    <property type="molecule type" value="Genomic_DNA"/>
</dbReference>
<evidence type="ECO:0008006" key="4">
    <source>
        <dbReference type="Google" id="ProtNLM"/>
    </source>
</evidence>
<evidence type="ECO:0000313" key="2">
    <source>
        <dbReference type="EMBL" id="RRT46804.1"/>
    </source>
</evidence>
<reference evidence="2 3" key="1">
    <citation type="journal article" date="2014" name="Agronomy (Basel)">
        <title>A Draft Genome Sequence for Ensete ventricosum, the Drought-Tolerant Tree Against Hunger.</title>
        <authorList>
            <person name="Harrison J."/>
            <person name="Moore K.A."/>
            <person name="Paszkiewicz K."/>
            <person name="Jones T."/>
            <person name="Grant M."/>
            <person name="Ambacheew D."/>
            <person name="Muzemil S."/>
            <person name="Studholme D.J."/>
        </authorList>
    </citation>
    <scope>NUCLEOTIDE SEQUENCE [LARGE SCALE GENOMIC DNA]</scope>
</reference>
<dbReference type="AlphaFoldDB" id="A0A426Y530"/>
<dbReference type="PROSITE" id="PS51257">
    <property type="entry name" value="PROKAR_LIPOPROTEIN"/>
    <property type="match status" value="1"/>
</dbReference>
<comment type="caution">
    <text evidence="2">The sequence shown here is derived from an EMBL/GenBank/DDBJ whole genome shotgun (WGS) entry which is preliminary data.</text>
</comment>